<organism evidence="15 16">
    <name type="scientific">Salarias fasciatus</name>
    <name type="common">Jewelled blenny</name>
    <name type="synonym">Blennius fasciatus</name>
    <dbReference type="NCBI Taxonomy" id="181472"/>
    <lineage>
        <taxon>Eukaryota</taxon>
        <taxon>Metazoa</taxon>
        <taxon>Chordata</taxon>
        <taxon>Craniata</taxon>
        <taxon>Vertebrata</taxon>
        <taxon>Euteleostomi</taxon>
        <taxon>Actinopterygii</taxon>
        <taxon>Neopterygii</taxon>
        <taxon>Teleostei</taxon>
        <taxon>Neoteleostei</taxon>
        <taxon>Acanthomorphata</taxon>
        <taxon>Ovalentaria</taxon>
        <taxon>Blenniimorphae</taxon>
        <taxon>Blenniiformes</taxon>
        <taxon>Blennioidei</taxon>
        <taxon>Blenniidae</taxon>
        <taxon>Salariinae</taxon>
        <taxon>Salarias</taxon>
    </lineage>
</organism>
<dbReference type="GO" id="GO:0008292">
    <property type="term" value="P:acetylcholine biosynthetic process"/>
    <property type="evidence" value="ECO:0007669"/>
    <property type="project" value="TreeGrafter"/>
</dbReference>
<dbReference type="InterPro" id="IPR038377">
    <property type="entry name" value="Na/Glc_symporter_sf"/>
</dbReference>
<name>A0A672FS77_SALFA</name>
<evidence type="ECO:0000256" key="9">
    <source>
        <dbReference type="ARBA" id="ARBA00023065"/>
    </source>
</evidence>
<dbReference type="InterPro" id="IPR001734">
    <property type="entry name" value="Na/solute_symporter"/>
</dbReference>
<dbReference type="Ensembl" id="ENSSFAT00005001565.1">
    <property type="protein sequence ID" value="ENSSFAP00005001469.1"/>
    <property type="gene ID" value="ENSSFAG00005001051.1"/>
</dbReference>
<feature type="transmembrane region" description="Helical" evidence="14">
    <location>
        <begin position="241"/>
        <end position="264"/>
    </location>
</feature>
<evidence type="ECO:0000313" key="16">
    <source>
        <dbReference type="Proteomes" id="UP000472267"/>
    </source>
</evidence>
<keyword evidence="8" id="KW-0915">Sodium</keyword>
<evidence type="ECO:0000256" key="2">
    <source>
        <dbReference type="ARBA" id="ARBA00006434"/>
    </source>
</evidence>
<reference evidence="15" key="3">
    <citation type="submission" date="2025-09" db="UniProtKB">
        <authorList>
            <consortium name="Ensembl"/>
        </authorList>
    </citation>
    <scope>IDENTIFICATION</scope>
</reference>
<evidence type="ECO:0000256" key="1">
    <source>
        <dbReference type="ARBA" id="ARBA00004141"/>
    </source>
</evidence>
<dbReference type="PROSITE" id="PS50283">
    <property type="entry name" value="NA_SOLUT_SYMP_3"/>
    <property type="match status" value="1"/>
</dbReference>
<reference evidence="15" key="2">
    <citation type="submission" date="2025-08" db="UniProtKB">
        <authorList>
            <consortium name="Ensembl"/>
        </authorList>
    </citation>
    <scope>IDENTIFICATION</scope>
</reference>
<evidence type="ECO:0000256" key="7">
    <source>
        <dbReference type="ARBA" id="ARBA00022989"/>
    </source>
</evidence>
<dbReference type="GO" id="GO:0005886">
    <property type="term" value="C:plasma membrane"/>
    <property type="evidence" value="ECO:0007669"/>
    <property type="project" value="TreeGrafter"/>
</dbReference>
<keyword evidence="6" id="KW-0530">Neurotransmitter biosynthesis</keyword>
<comment type="subcellular location">
    <subcellularLocation>
        <location evidence="1">Membrane</location>
        <topology evidence="1">Multi-pass membrane protein</topology>
    </subcellularLocation>
</comment>
<accession>A0A672FS77</accession>
<dbReference type="PANTHER" id="PTHR45897">
    <property type="entry name" value="HIGH-AFFINITY CHOLINE TRANSPORTER 1"/>
    <property type="match status" value="1"/>
</dbReference>
<evidence type="ECO:0000256" key="14">
    <source>
        <dbReference type="SAM" id="Phobius"/>
    </source>
</evidence>
<evidence type="ECO:0000256" key="4">
    <source>
        <dbReference type="ARBA" id="ARBA00022692"/>
    </source>
</evidence>
<dbReference type="OMA" id="RINSTWK"/>
<reference evidence="15" key="1">
    <citation type="submission" date="2019-06" db="EMBL/GenBank/DDBJ databases">
        <authorList>
            <consortium name="Wellcome Sanger Institute Data Sharing"/>
        </authorList>
    </citation>
    <scope>NUCLEOTIDE SEQUENCE [LARGE SCALE GENOMIC DNA]</scope>
</reference>
<keyword evidence="4 14" id="KW-0812">Transmembrane</keyword>
<dbReference type="Gene3D" id="1.20.1730.10">
    <property type="entry name" value="Sodium/glucose cotransporter"/>
    <property type="match status" value="1"/>
</dbReference>
<keyword evidence="10 14" id="KW-0472">Membrane</keyword>
<feature type="transmembrane region" description="Helical" evidence="14">
    <location>
        <begin position="166"/>
        <end position="190"/>
    </location>
</feature>
<feature type="transmembrane region" description="Helical" evidence="14">
    <location>
        <begin position="142"/>
        <end position="160"/>
    </location>
</feature>
<evidence type="ECO:0000256" key="13">
    <source>
        <dbReference type="RuleBase" id="RU362091"/>
    </source>
</evidence>
<evidence type="ECO:0000256" key="12">
    <source>
        <dbReference type="ARBA" id="ARBA00023201"/>
    </source>
</evidence>
<keyword evidence="9" id="KW-0406">Ion transport</keyword>
<protein>
    <recommendedName>
        <fullName evidence="17">Solute carrier family 5 member 8</fullName>
    </recommendedName>
</protein>
<dbReference type="Proteomes" id="UP000472267">
    <property type="component" value="Chromosome 13"/>
</dbReference>
<dbReference type="AlphaFoldDB" id="A0A672FS77"/>
<feature type="transmembrane region" description="Helical" evidence="14">
    <location>
        <begin position="30"/>
        <end position="58"/>
    </location>
</feature>
<keyword evidence="3" id="KW-0813">Transport</keyword>
<proteinExistence type="inferred from homology"/>
<evidence type="ECO:0000256" key="5">
    <source>
        <dbReference type="ARBA" id="ARBA00022847"/>
    </source>
</evidence>
<dbReference type="PANTHER" id="PTHR45897:SF5">
    <property type="entry name" value="HIGH AFFINITY CHOLINE TRANSPORTER 1"/>
    <property type="match status" value="1"/>
</dbReference>
<comment type="similarity">
    <text evidence="2 13">Belongs to the sodium:solute symporter (SSF) (TC 2.A.21) family.</text>
</comment>
<evidence type="ECO:0000256" key="8">
    <source>
        <dbReference type="ARBA" id="ARBA00023053"/>
    </source>
</evidence>
<evidence type="ECO:0000256" key="10">
    <source>
        <dbReference type="ARBA" id="ARBA00023136"/>
    </source>
</evidence>
<feature type="transmembrane region" description="Helical" evidence="14">
    <location>
        <begin position="195"/>
        <end position="212"/>
    </location>
</feature>
<keyword evidence="7 14" id="KW-1133">Transmembrane helix</keyword>
<keyword evidence="11" id="KW-0325">Glycoprotein</keyword>
<evidence type="ECO:0000256" key="6">
    <source>
        <dbReference type="ARBA" id="ARBA00022979"/>
    </source>
</evidence>
<dbReference type="GO" id="GO:0005307">
    <property type="term" value="F:choline:sodium symporter activity"/>
    <property type="evidence" value="ECO:0007669"/>
    <property type="project" value="TreeGrafter"/>
</dbReference>
<dbReference type="Pfam" id="PF00474">
    <property type="entry name" value="SSF"/>
    <property type="match status" value="1"/>
</dbReference>
<sequence>MSSCSCLGYQCFHQRTLSASSSASAKLTCFVAAFSFFVMSVPPILLGAITGVFSFLCVRPSDWNMTSYGSPSPYERGEAALVLPIALQHLTPTFVSILSIGCVAAASMSSADSALLSAASVFTTNIYTSVLRPKASDRETLWVLRAMVVLVGLLGTTLTIMKNSIILFWFLGAEVAYAITFPQLVCVLFFKVSNGYGAAVGCLVGILLRLLSGDPALGLPAVLHFPGCTLEDGVHVQYSPVKTICMLTSIVFTVLFSYVASVLFNKNVLSEKWDVLKVKVQQTPQPLTPVDGSTELK</sequence>
<dbReference type="InterPro" id="IPR052244">
    <property type="entry name" value="Choline_transporter"/>
</dbReference>
<dbReference type="InParanoid" id="A0A672FS77"/>
<keyword evidence="12" id="KW-0739">Sodium transport</keyword>
<evidence type="ECO:0008006" key="17">
    <source>
        <dbReference type="Google" id="ProtNLM"/>
    </source>
</evidence>
<evidence type="ECO:0000313" key="15">
    <source>
        <dbReference type="Ensembl" id="ENSSFAP00005001469.1"/>
    </source>
</evidence>
<keyword evidence="16" id="KW-1185">Reference proteome</keyword>
<evidence type="ECO:0000256" key="11">
    <source>
        <dbReference type="ARBA" id="ARBA00023180"/>
    </source>
</evidence>
<evidence type="ECO:0000256" key="3">
    <source>
        <dbReference type="ARBA" id="ARBA00022448"/>
    </source>
</evidence>
<keyword evidence="5" id="KW-0769">Symport</keyword>